<dbReference type="Proteomes" id="UP000502113">
    <property type="component" value="Segment"/>
</dbReference>
<dbReference type="EMBL" id="MT119361">
    <property type="protein sequence ID" value="QIQ66327.1"/>
    <property type="molecule type" value="Genomic_DNA"/>
</dbReference>
<name>A0A6G9LLR5_9CAUD</name>
<keyword evidence="2" id="KW-1185">Reference proteome</keyword>
<accession>A0A6G9LLR5</accession>
<protein>
    <submittedName>
        <fullName evidence="1">Uncharacterized protein</fullName>
    </submittedName>
</protein>
<reference evidence="2" key="1">
    <citation type="submission" date="2020-02" db="EMBL/GenBank/DDBJ databases">
        <authorList>
            <person name="Olsen N.S."/>
            <person name="Forero-Junco L."/>
            <person name="Kot W."/>
            <person name="Hansen L.H."/>
        </authorList>
    </citation>
    <scope>NUCLEOTIDE SEQUENCE [LARGE SCALE GENOMIC DNA]</scope>
</reference>
<sequence>MEKITLENFNPQLDRIGDCVLRAITAFEYYEMYNLGACDLSTYDTYNRIKDEIESHGPYDRQINFEKYLSNHGYVRINAYKWIDNIRVRSANQLAIFCKNFNISALALSNTHMAYVDPKKGVVDTWDSRRKHLEVFYIKEEDVHKLDLKMKEEIDHLTNIKYVDTKENVIKTNKVNDKSYKQIRK</sequence>
<proteinExistence type="predicted"/>
<evidence type="ECO:0000313" key="1">
    <source>
        <dbReference type="EMBL" id="QIQ66327.1"/>
    </source>
</evidence>
<evidence type="ECO:0000313" key="2">
    <source>
        <dbReference type="Proteomes" id="UP000502113"/>
    </source>
</evidence>
<organism evidence="1 2">
    <name type="scientific">Enterococcus phage vipetofem</name>
    <dbReference type="NCBI Taxonomy" id="2719594"/>
    <lineage>
        <taxon>Viruses</taxon>
        <taxon>Duplodnaviria</taxon>
        <taxon>Heunggongvirae</taxon>
        <taxon>Uroviricota</taxon>
        <taxon>Caudoviricetes</taxon>
        <taxon>Andrewesvirinae</taxon>
        <taxon>Vipetofemvirus</taxon>
        <taxon>Vipetofemvirus vipetofem</taxon>
    </lineage>
</organism>
<gene>
    <name evidence="1" type="ORF">vipetofem_29</name>
</gene>